<feature type="domain" description="CHAT" evidence="1">
    <location>
        <begin position="1005"/>
        <end position="1323"/>
    </location>
</feature>
<evidence type="ECO:0000313" key="3">
    <source>
        <dbReference type="Proteomes" id="UP000631181"/>
    </source>
</evidence>
<keyword evidence="3" id="KW-1185">Reference proteome</keyword>
<dbReference type="PANTHER" id="PTHR10098:SF108">
    <property type="entry name" value="TETRATRICOPEPTIDE REPEAT PROTEIN 28"/>
    <property type="match status" value="1"/>
</dbReference>
<dbReference type="InterPro" id="IPR011990">
    <property type="entry name" value="TPR-like_helical_dom_sf"/>
</dbReference>
<dbReference type="Proteomes" id="UP000631181">
    <property type="component" value="Unassembled WGS sequence"/>
</dbReference>
<dbReference type="EMBL" id="WIWV01000036">
    <property type="protein sequence ID" value="KAF7716712.1"/>
    <property type="molecule type" value="Genomic_DNA"/>
</dbReference>
<accession>A0A8J8WHF0</accession>
<evidence type="ECO:0000259" key="1">
    <source>
        <dbReference type="Pfam" id="PF12770"/>
    </source>
</evidence>
<evidence type="ECO:0000313" key="2">
    <source>
        <dbReference type="EMBL" id="KAF7716712.1"/>
    </source>
</evidence>
<dbReference type="OrthoDB" id="5040840at2759"/>
<name>A0A8J8WHF0_9EURO</name>
<reference evidence="2" key="1">
    <citation type="journal article" date="2020" name="Front. Microbiol.">
        <title>Gene regulatory networks of Penicillium echinulatum 2HH and Penicillium oxalicum 114-2 inferred by a computational biology approach.</title>
        <authorList>
            <person name="Lenz A.R."/>
            <person name="Galan-Vasquez E."/>
            <person name="Balbinot E."/>
            <person name="De Abreu F.P."/>
            <person name="De Oliveira N.S."/>
            <person name="Da Rosa L.O."/>
            <person name="De Avila E Silva S."/>
            <person name="Camassola M."/>
            <person name="Dillon A.J.P."/>
            <person name="Perez-Rueda E."/>
        </authorList>
    </citation>
    <scope>NUCLEOTIDE SEQUENCE</scope>
    <source>
        <strain evidence="2">S1M29</strain>
    </source>
</reference>
<dbReference type="PANTHER" id="PTHR10098">
    <property type="entry name" value="RAPSYN-RELATED"/>
    <property type="match status" value="1"/>
</dbReference>
<proteinExistence type="predicted"/>
<sequence length="1333" mass="150316">MDFDHFIGLCGRSLFAEEYRGDLDGAEDYLHQMRPDETTSDLTIHAEHLRCSAILASLKGRPADAYKSLSKLSVLLERLPKEWGLRYANYKALNDYTRRFPPLIRFYHENGKPVDISMLANVPTPGEMTKSFMEYSIKFADASLPRDQSSSLVLNAVMGIPWRIRNLAYTFHPLSPRNPTEESRGNLLEEVSKSCEYFAKFRDMADSQGSTVVGTYLLRLTVEVHLACQSPLAETFLQGLYERCELLGDIAGMANAKIMEADSLMSPPFASPLTLNMIIADVTTATMTDVLWSPVESRLRHDYPQLVRDMHEKALELFRQSNSKRGQAAVLLRQGCCLHDQGRHERLQGRQIDNVLKEAEQKFEQSLKLFGVDEANTQLTKTHLILLEISKGSHGRVKAMAKSIGNWGTEARNEIMTHFLGMLMCRYAHQEWFKFSNLDNAILAWECASEVFKPLGDIIPLYQSLVSRASAQYDMFNIDASQILLGKALAKVDGLLEYFDGIISAIPDDPLGNIDRSTLMTGKFQLLSTLDSVMSQIFRLSENLEKFNKWRAKYVRLLENDESFIAFRESLENGEVIRVTHEMLPLPEARVKGLWRQSLAETAANVRYTSAEVSFRRLLGEGDIEKAECELCRFIDDTDNEGTYVDNFYRVLACHLIGDLGKARQIFDSMTDDDIFRNQLNELRQGVGVKEFFDPIAVNAITFAVFAGDQERARKFIDLILEIQPHFFDRMDDDAMGFAHRLSSFGQIMSQEQPEVCFAKLLEAYRILETRRVQTKDLDARISSSNLGWAPDVYANLARLCLRWQEEEKPISFLSMYEHGHFDNISWDEHALLFVEMSRARSVLESIRTQAKGIRPKNDSSDMTPLSEAIYKRRLLRSLLAQSQLSPEQEAEASQLRREIDDLEKDGKLSNTTSFIEKVDTMTEPRLLFQSIDKGALVLEASFTPRGHISFAITCDGIVGTHQGTTNTTSMRRLAMQVMQILQNLTGDISQGEQSRKTELSSLTKQISAILLEPFAEIIESKKHVIFSVSDPMTAFAFACLPFNGKPLIAHAAVSQVPSLTVLYHLSQRKSVSETPTVSVIAKSPVENTAVGADRNQQEDNLYMAGIEAVTIARAFNTKPIEASHMTREEFRKHVQGGSLVMHVGTHGTLNYRWPLLSSISIGDGEPFRVIDMSAIRSNVHLLVFAACLSGLGKATFTSEVLGFSHVVLSTGCQAYIGSLWKVSDFASMMIMTLFYRHLRATPHLSVAELMQKAQVEVMKLNDESAGMLLNAIMENWSSRDANGYSPEDFVPHAEFWILMMQMRIADMDWTSPFFWAPFTLVGYGGLSFVHST</sequence>
<organism evidence="2 3">
    <name type="scientific">Penicillium ucsense</name>
    <dbReference type="NCBI Taxonomy" id="2839758"/>
    <lineage>
        <taxon>Eukaryota</taxon>
        <taxon>Fungi</taxon>
        <taxon>Dikarya</taxon>
        <taxon>Ascomycota</taxon>
        <taxon>Pezizomycotina</taxon>
        <taxon>Eurotiomycetes</taxon>
        <taxon>Eurotiomycetidae</taxon>
        <taxon>Eurotiales</taxon>
        <taxon>Aspergillaceae</taxon>
        <taxon>Penicillium</taxon>
    </lineage>
</organism>
<gene>
    <name evidence="2" type="ORF">PECM_005212</name>
</gene>
<comment type="caution">
    <text evidence="2">The sequence shown here is derived from an EMBL/GenBank/DDBJ whole genome shotgun (WGS) entry which is preliminary data.</text>
</comment>
<dbReference type="Gene3D" id="1.25.40.10">
    <property type="entry name" value="Tetratricopeptide repeat domain"/>
    <property type="match status" value="1"/>
</dbReference>
<dbReference type="InterPro" id="IPR024983">
    <property type="entry name" value="CHAT_dom"/>
</dbReference>
<protein>
    <recommendedName>
        <fullName evidence="1">CHAT domain-containing protein</fullName>
    </recommendedName>
</protein>
<dbReference type="Pfam" id="PF12770">
    <property type="entry name" value="CHAT"/>
    <property type="match status" value="1"/>
</dbReference>